<dbReference type="STRING" id="1164594.SAMN05216204_101266"/>
<keyword evidence="1" id="KW-0732">Signal</keyword>
<evidence type="ECO:0000259" key="2">
    <source>
        <dbReference type="Pfam" id="PF07589"/>
    </source>
</evidence>
<feature type="domain" description="Ice-binding protein C-terminal" evidence="2">
    <location>
        <begin position="242"/>
        <end position="265"/>
    </location>
</feature>
<dbReference type="AlphaFoldDB" id="A0A1I1DST5"/>
<feature type="signal peptide" evidence="1">
    <location>
        <begin position="1"/>
        <end position="24"/>
    </location>
</feature>
<dbReference type="SUPFAM" id="SSF52317">
    <property type="entry name" value="Class I glutamine amidotransferase-like"/>
    <property type="match status" value="1"/>
</dbReference>
<dbReference type="RefSeq" id="WP_091870061.1">
    <property type="nucleotide sequence ID" value="NZ_FOLD01000001.1"/>
</dbReference>
<evidence type="ECO:0000313" key="3">
    <source>
        <dbReference type="EMBL" id="SFB75623.1"/>
    </source>
</evidence>
<reference evidence="4" key="1">
    <citation type="submission" date="2016-10" db="EMBL/GenBank/DDBJ databases">
        <authorList>
            <person name="Varghese N."/>
            <person name="Submissions S."/>
        </authorList>
    </citation>
    <scope>NUCLEOTIDE SEQUENCE [LARGE SCALE GENOMIC DNA]</scope>
    <source>
        <strain evidence="4">CGMCC 1.12041</strain>
    </source>
</reference>
<dbReference type="OrthoDB" id="429695at2"/>
<dbReference type="Pfam" id="PF07589">
    <property type="entry name" value="PEP-CTERM"/>
    <property type="match status" value="1"/>
</dbReference>
<accession>A0A1I1DST5</accession>
<keyword evidence="4" id="KW-1185">Reference proteome</keyword>
<name>A0A1I1DST5_9BURK</name>
<dbReference type="EMBL" id="FOLD01000001">
    <property type="protein sequence ID" value="SFB75623.1"/>
    <property type="molecule type" value="Genomic_DNA"/>
</dbReference>
<dbReference type="InterPro" id="IPR013424">
    <property type="entry name" value="Ice-binding_C"/>
</dbReference>
<evidence type="ECO:0000256" key="1">
    <source>
        <dbReference type="SAM" id="SignalP"/>
    </source>
</evidence>
<gene>
    <name evidence="3" type="ORF">SAMN05216204_101266</name>
</gene>
<sequence length="266" mass="27438">MNSALVLRALAACVLGSFMFVVHAAPVLVFDNGSIVDTSDTNEAESDTLQAALIDTGNPVTTFTATDAAGITAALAGQTVLVIPEQENGSLIDALDESARNVLRNFVAGGGGLIIAADFRDTLNTLFGFSLVFDLADTSTLRPAAIGTTFAGGPATLPPSPTTGGFQLSSLPPGARSIYDDLLVSTVTLFNFGSGQIVQLGWDFFDAAPLGTQNEGWLEVLDRAVAQVDGDPTNPPDPPNGVPEPGSVSLIAAALGAFAVARRRRY</sequence>
<dbReference type="InterPro" id="IPR029062">
    <property type="entry name" value="Class_I_gatase-like"/>
</dbReference>
<dbReference type="Proteomes" id="UP000198639">
    <property type="component" value="Unassembled WGS sequence"/>
</dbReference>
<dbReference type="NCBIfam" id="TIGR02595">
    <property type="entry name" value="PEP_CTERM"/>
    <property type="match status" value="1"/>
</dbReference>
<proteinExistence type="predicted"/>
<evidence type="ECO:0000313" key="4">
    <source>
        <dbReference type="Proteomes" id="UP000198639"/>
    </source>
</evidence>
<feature type="chain" id="PRO_5011446685" evidence="1">
    <location>
        <begin position="25"/>
        <end position="266"/>
    </location>
</feature>
<organism evidence="3 4">
    <name type="scientific">Massilia yuzhufengensis</name>
    <dbReference type="NCBI Taxonomy" id="1164594"/>
    <lineage>
        <taxon>Bacteria</taxon>
        <taxon>Pseudomonadati</taxon>
        <taxon>Pseudomonadota</taxon>
        <taxon>Betaproteobacteria</taxon>
        <taxon>Burkholderiales</taxon>
        <taxon>Oxalobacteraceae</taxon>
        <taxon>Telluria group</taxon>
        <taxon>Massilia</taxon>
    </lineage>
</organism>
<protein>
    <submittedName>
        <fullName evidence="3">VPLPA-CTERM protein sorting domain-containing protein</fullName>
    </submittedName>
</protein>